<evidence type="ECO:0000256" key="1">
    <source>
        <dbReference type="ARBA" id="ARBA00022737"/>
    </source>
</evidence>
<comment type="caution">
    <text evidence="3">The sequence shown here is derived from an EMBL/GenBank/DDBJ whole genome shotgun (WGS) entry which is preliminary data.</text>
</comment>
<dbReference type="PANTHER" id="PTHR32305:SF15">
    <property type="entry name" value="PROTEIN RHSA-RELATED"/>
    <property type="match status" value="1"/>
</dbReference>
<proteinExistence type="predicted"/>
<dbReference type="Gene3D" id="2.180.10.10">
    <property type="entry name" value="RHS repeat-associated core"/>
    <property type="match status" value="1"/>
</dbReference>
<name>A0ABT5YGN2_9GAMM</name>
<dbReference type="Pfam" id="PF25023">
    <property type="entry name" value="TEN_YD-shell"/>
    <property type="match status" value="1"/>
</dbReference>
<sequence>IPFGFAGGLKDSDTGLIRFGYRDYDPTTGRWTARDPIGFAGGDTNLYGYVLGDPIGWIDTNGLWSVSVDAYVIGGGGVTIGYNESTGGWFAEGRAGIGVGGGVSFDATDKGPEGRVLRDGPYGKENPQIKVGESGVSVGTYVGVGASAGTVGYSVGGKAGKHFDGTNCSYSEGPKGEPGFNPAGAIGSGVGLSVGGAMGVSVSIW</sequence>
<dbReference type="InterPro" id="IPR022385">
    <property type="entry name" value="Rhs_assc_core"/>
</dbReference>
<evidence type="ECO:0000259" key="2">
    <source>
        <dbReference type="Pfam" id="PF25023"/>
    </source>
</evidence>
<gene>
    <name evidence="3" type="ORF">NLU14_21160</name>
</gene>
<dbReference type="InterPro" id="IPR056823">
    <property type="entry name" value="TEN-like_YD-shell"/>
</dbReference>
<accession>A0ABT5YGN2</accession>
<dbReference type="Proteomes" id="UP001143391">
    <property type="component" value="Unassembled WGS sequence"/>
</dbReference>
<dbReference type="RefSeq" id="WP_275710359.1">
    <property type="nucleotide sequence ID" value="NZ_JANCMW010000025.1"/>
</dbReference>
<organism evidence="3 4">
    <name type="scientific">Marinobacter iranensis</name>
    <dbReference type="NCBI Taxonomy" id="2962607"/>
    <lineage>
        <taxon>Bacteria</taxon>
        <taxon>Pseudomonadati</taxon>
        <taxon>Pseudomonadota</taxon>
        <taxon>Gammaproteobacteria</taxon>
        <taxon>Pseudomonadales</taxon>
        <taxon>Marinobacteraceae</taxon>
        <taxon>Marinobacter</taxon>
    </lineage>
</organism>
<feature type="non-terminal residue" evidence="3">
    <location>
        <position position="1"/>
    </location>
</feature>
<keyword evidence="4" id="KW-1185">Reference proteome</keyword>
<dbReference type="PANTHER" id="PTHR32305">
    <property type="match status" value="1"/>
</dbReference>
<protein>
    <submittedName>
        <fullName evidence="3">RHS repeat-associated core domain-containing protein</fullName>
    </submittedName>
</protein>
<feature type="domain" description="Teneurin-like YD-shell" evidence="2">
    <location>
        <begin position="1"/>
        <end position="35"/>
    </location>
</feature>
<dbReference type="NCBIfam" id="TIGR03696">
    <property type="entry name" value="Rhs_assc_core"/>
    <property type="match status" value="1"/>
</dbReference>
<evidence type="ECO:0000313" key="3">
    <source>
        <dbReference type="EMBL" id="MDF0752742.1"/>
    </source>
</evidence>
<dbReference type="InterPro" id="IPR050708">
    <property type="entry name" value="T6SS_VgrG/RHS"/>
</dbReference>
<keyword evidence="1" id="KW-0677">Repeat</keyword>
<dbReference type="EMBL" id="JANCMW010000025">
    <property type="protein sequence ID" value="MDF0752742.1"/>
    <property type="molecule type" value="Genomic_DNA"/>
</dbReference>
<reference evidence="3" key="1">
    <citation type="submission" date="2022-07" db="EMBL/GenBank/DDBJ databases">
        <title>Marinobacter iranensis a new bacterium isolate from a hipersaline lake in Iran.</title>
        <authorList>
            <person name="Mohammad A.M.A."/>
            <person name="Cristina S.-P."/>
            <person name="Antonio V."/>
        </authorList>
    </citation>
    <scope>NUCLEOTIDE SEQUENCE</scope>
    <source>
        <strain evidence="3">71-i</strain>
    </source>
</reference>
<evidence type="ECO:0000313" key="4">
    <source>
        <dbReference type="Proteomes" id="UP001143391"/>
    </source>
</evidence>